<dbReference type="PANTHER" id="PTHR42957:SF1">
    <property type="entry name" value="HELICASE MJ1565-RELATED"/>
    <property type="match status" value="1"/>
</dbReference>
<dbReference type="AlphaFoldDB" id="A0A6H0SKG7"/>
<proteinExistence type="predicted"/>
<feature type="region of interest" description="Disordered" evidence="1">
    <location>
        <begin position="387"/>
        <end position="449"/>
    </location>
</feature>
<keyword evidence="4" id="KW-1185">Reference proteome</keyword>
<keyword evidence="3" id="KW-0547">Nucleotide-binding</keyword>
<dbReference type="PANTHER" id="PTHR42957">
    <property type="entry name" value="HELICASE MJ1565-RELATED"/>
    <property type="match status" value="1"/>
</dbReference>
<accession>A0A6H0SKG7</accession>
<dbReference type="EMBL" id="CP032549">
    <property type="protein sequence ID" value="QIV86845.1"/>
    <property type="molecule type" value="Genomic_DNA"/>
</dbReference>
<evidence type="ECO:0000259" key="2">
    <source>
        <dbReference type="Pfam" id="PF10412"/>
    </source>
</evidence>
<dbReference type="Proteomes" id="UP000502331">
    <property type="component" value="Chromosome"/>
</dbReference>
<dbReference type="Pfam" id="PF10412">
    <property type="entry name" value="TrwB_AAD_bind"/>
    <property type="match status" value="1"/>
</dbReference>
<dbReference type="InterPro" id="IPR027417">
    <property type="entry name" value="P-loop_NTPase"/>
</dbReference>
<evidence type="ECO:0000313" key="4">
    <source>
        <dbReference type="Proteomes" id="UP000502331"/>
    </source>
</evidence>
<organism evidence="3 4">
    <name type="scientific">Glutamicibacter mishrai</name>
    <dbReference type="NCBI Taxonomy" id="1775880"/>
    <lineage>
        <taxon>Bacteria</taxon>
        <taxon>Bacillati</taxon>
        <taxon>Actinomycetota</taxon>
        <taxon>Actinomycetes</taxon>
        <taxon>Micrococcales</taxon>
        <taxon>Micrococcaceae</taxon>
        <taxon>Glutamicibacter</taxon>
    </lineage>
</organism>
<evidence type="ECO:0000313" key="3">
    <source>
        <dbReference type="EMBL" id="QIV86845.1"/>
    </source>
</evidence>
<dbReference type="InterPro" id="IPR019476">
    <property type="entry name" value="T4SS_TraD_DNA-bd"/>
</dbReference>
<sequence>MFPLIAGGSTDNAFARALSRAEGSNRGFALFSQPSAEILESASADWTVAGEAFTSPHALVSMLQGDGSAKQMLWEWRPPFLAVESKREDLAVQDRPYITISRISGLFRSELEAMISKATESNSASVKVDSVLSTLGARGIGLSTLLSNGGSQTAGAIGFYATLALSKTLQNSTDPTFILPIDSCDAFLRKLSGNPQQSESNRRADLLLVKISRKRIILSPIEIKCYGLAGESPSRILPGLSDASLADAKNQLLSSMDLLDKLSNKWQEISNGENEADKYLWANGFASLLEAASKIQPLKLEDAGFVRDRLSAVATGEFELATGSGIIAYFSNIPRRSLQADKYYSIEFDKKSRISLLSCQTGYALSNADNEYSKLFTDWQQVVSDATNIQGPTDKPEIDTPVVEPSVTQTAPDTDQKDRDISESTNGSGTCDAGSNNPSKSDRGVIDSSSVDSNKYIGAQEGQAFPQDLNDGVRINVGMLLDTMQESPAWYAPGDTRLNQMNIGIVGDLGTGKTQIIKTLIARIREESRNTQHKATSFLVFDYKNDYQDPDFLEKVDGVVLQPENMPLNIFARSKKSGINNRRRSMEFFDVIQRIYPGVGPVQRQRFAEAAGSAFEECTNRDPVLGEILERYMSLGRPDSVSSILSDFVYGNIFTEDPTEIRSFEDLMSDSVVVVNLHGLGSDQTMKNAIVILFLNLFYDYMKNTTKVSPRPGANIPSVRHIESYLLVDEANNIMKYNFDVLQQLMLESREFGFGVILASQFLSHFSSSKINYAEPLNTWFIHKVPDVTGKQLAQLGLPEADDYTADRIKSLENLCSYYSSYGYRGRFINDNSYYKLYSNLGE</sequence>
<feature type="compositionally biased region" description="Polar residues" evidence="1">
    <location>
        <begin position="423"/>
        <end position="439"/>
    </location>
</feature>
<protein>
    <submittedName>
        <fullName evidence="3">ATP-binding protein</fullName>
    </submittedName>
</protein>
<dbReference type="SUPFAM" id="SSF52540">
    <property type="entry name" value="P-loop containing nucleoside triphosphate hydrolases"/>
    <property type="match status" value="1"/>
</dbReference>
<keyword evidence="3" id="KW-0067">ATP-binding</keyword>
<dbReference type="Gene3D" id="3.40.50.300">
    <property type="entry name" value="P-loop containing nucleotide triphosphate hydrolases"/>
    <property type="match status" value="2"/>
</dbReference>
<reference evidence="3 4" key="1">
    <citation type="submission" date="2018-09" db="EMBL/GenBank/DDBJ databases">
        <title>Glutamicibacter mishrai S5-52T (LMG 29155T = KCTC 39846T).</title>
        <authorList>
            <person name="Das S.K."/>
        </authorList>
    </citation>
    <scope>NUCLEOTIDE SEQUENCE [LARGE SCALE GENOMIC DNA]</scope>
    <source>
        <strain evidence="3 4">S5-52</strain>
    </source>
</reference>
<evidence type="ECO:0000256" key="1">
    <source>
        <dbReference type="SAM" id="MobiDB-lite"/>
    </source>
</evidence>
<dbReference type="GO" id="GO:0005524">
    <property type="term" value="F:ATP binding"/>
    <property type="evidence" value="ECO:0007669"/>
    <property type="project" value="UniProtKB-KW"/>
</dbReference>
<dbReference type="InterPro" id="IPR008571">
    <property type="entry name" value="HerA-like"/>
</dbReference>
<name>A0A6H0SKG7_9MICC</name>
<feature type="domain" description="Type IV secretion system coupling protein TraD DNA-binding" evidence="2">
    <location>
        <begin position="496"/>
        <end position="564"/>
    </location>
</feature>
<gene>
    <name evidence="3" type="ORF">D3791_06660</name>
</gene>